<evidence type="ECO:0000256" key="10">
    <source>
        <dbReference type="ARBA" id="ARBA00023033"/>
    </source>
</evidence>
<keyword evidence="5" id="KW-0812">Transmembrane</keyword>
<proteinExistence type="inferred from homology"/>
<dbReference type="InterPro" id="IPR002401">
    <property type="entry name" value="Cyt_P450_E_grp-I"/>
</dbReference>
<dbReference type="GO" id="GO:0044550">
    <property type="term" value="P:secondary metabolite biosynthetic process"/>
    <property type="evidence" value="ECO:0007669"/>
    <property type="project" value="UniProtKB-ARBA"/>
</dbReference>
<evidence type="ECO:0008006" key="16">
    <source>
        <dbReference type="Google" id="ProtNLM"/>
    </source>
</evidence>
<evidence type="ECO:0000256" key="7">
    <source>
        <dbReference type="ARBA" id="ARBA00022989"/>
    </source>
</evidence>
<comment type="subcellular location">
    <subcellularLocation>
        <location evidence="2">Membrane</location>
        <topology evidence="2">Single-pass membrane protein</topology>
    </subcellularLocation>
</comment>
<gene>
    <name evidence="14" type="ORF">Sjap_002976</name>
</gene>
<evidence type="ECO:0000256" key="5">
    <source>
        <dbReference type="ARBA" id="ARBA00022692"/>
    </source>
</evidence>
<dbReference type="InterPro" id="IPR036396">
    <property type="entry name" value="Cyt_P450_sf"/>
</dbReference>
<evidence type="ECO:0000256" key="11">
    <source>
        <dbReference type="ARBA" id="ARBA00023136"/>
    </source>
</evidence>
<comment type="cofactor">
    <cofactor evidence="1 12">
        <name>heme</name>
        <dbReference type="ChEBI" id="CHEBI:30413"/>
    </cofactor>
</comment>
<dbReference type="PANTHER" id="PTHR47953:SF19">
    <property type="entry name" value="OS06G0641600 PROTEIN"/>
    <property type="match status" value="1"/>
</dbReference>
<dbReference type="SUPFAM" id="SSF48264">
    <property type="entry name" value="Cytochrome P450"/>
    <property type="match status" value="1"/>
</dbReference>
<keyword evidence="4 12" id="KW-0349">Heme</keyword>
<dbReference type="GO" id="GO:0016705">
    <property type="term" value="F:oxidoreductase activity, acting on paired donors, with incorporation or reduction of molecular oxygen"/>
    <property type="evidence" value="ECO:0007669"/>
    <property type="project" value="InterPro"/>
</dbReference>
<evidence type="ECO:0000313" key="14">
    <source>
        <dbReference type="EMBL" id="KAK9155496.1"/>
    </source>
</evidence>
<comment type="caution">
    <text evidence="14">The sequence shown here is derived from an EMBL/GenBank/DDBJ whole genome shotgun (WGS) entry which is preliminary data.</text>
</comment>
<dbReference type="Gene3D" id="1.10.630.10">
    <property type="entry name" value="Cytochrome P450"/>
    <property type="match status" value="1"/>
</dbReference>
<evidence type="ECO:0000256" key="13">
    <source>
        <dbReference type="RuleBase" id="RU000461"/>
    </source>
</evidence>
<dbReference type="InterPro" id="IPR001128">
    <property type="entry name" value="Cyt_P450"/>
</dbReference>
<organism evidence="14 15">
    <name type="scientific">Stephania japonica</name>
    <dbReference type="NCBI Taxonomy" id="461633"/>
    <lineage>
        <taxon>Eukaryota</taxon>
        <taxon>Viridiplantae</taxon>
        <taxon>Streptophyta</taxon>
        <taxon>Embryophyta</taxon>
        <taxon>Tracheophyta</taxon>
        <taxon>Spermatophyta</taxon>
        <taxon>Magnoliopsida</taxon>
        <taxon>Ranunculales</taxon>
        <taxon>Menispermaceae</taxon>
        <taxon>Menispermoideae</taxon>
        <taxon>Cissampelideae</taxon>
        <taxon>Stephania</taxon>
    </lineage>
</organism>
<dbReference type="Proteomes" id="UP001417504">
    <property type="component" value="Unassembled WGS sequence"/>
</dbReference>
<keyword evidence="10 13" id="KW-0503">Monooxygenase</keyword>
<keyword evidence="11" id="KW-0472">Membrane</keyword>
<dbReference type="Pfam" id="PF00067">
    <property type="entry name" value="p450"/>
    <property type="match status" value="1"/>
</dbReference>
<dbReference type="GO" id="GO:0016020">
    <property type="term" value="C:membrane"/>
    <property type="evidence" value="ECO:0007669"/>
    <property type="project" value="UniProtKB-SubCell"/>
</dbReference>
<dbReference type="InterPro" id="IPR052306">
    <property type="entry name" value="CYP450_71D"/>
</dbReference>
<keyword evidence="6 12" id="KW-0479">Metal-binding</keyword>
<evidence type="ECO:0000256" key="8">
    <source>
        <dbReference type="ARBA" id="ARBA00023002"/>
    </source>
</evidence>
<dbReference type="PANTHER" id="PTHR47953">
    <property type="entry name" value="OS08G0105600 PROTEIN"/>
    <property type="match status" value="1"/>
</dbReference>
<evidence type="ECO:0000256" key="3">
    <source>
        <dbReference type="ARBA" id="ARBA00010617"/>
    </source>
</evidence>
<name>A0AAP0KMV4_9MAGN</name>
<dbReference type="GO" id="GO:0004497">
    <property type="term" value="F:monooxygenase activity"/>
    <property type="evidence" value="ECO:0007669"/>
    <property type="project" value="UniProtKB-KW"/>
</dbReference>
<sequence length="257" mass="29199">MVVKEILRLHPPAPLLIPRECMDQCKVNGYDISPGTWVMVNMWAIGRNHEYWDNPDEFCPERFKNSSIDYKGQDFEFLPFGGGRRICPALNLGMLHVELSLANLLCCFDWALPSGMNVEDIEMDEEGGLAVHKKSPLFLLPIKYNCEAISQWSSTTIIMIDLKTHIIMVRVCDFCGECSHPTCLFLLSKPITTISKFGSIKHLLGRYDETVIGKEENSNADTSKTVILDELSIMDEYWSEPQETLEVSLYEPDIGIE</sequence>
<evidence type="ECO:0000256" key="1">
    <source>
        <dbReference type="ARBA" id="ARBA00001971"/>
    </source>
</evidence>
<evidence type="ECO:0000256" key="6">
    <source>
        <dbReference type="ARBA" id="ARBA00022723"/>
    </source>
</evidence>
<accession>A0AAP0KMV4</accession>
<dbReference type="AlphaFoldDB" id="A0AAP0KMV4"/>
<protein>
    <recommendedName>
        <fullName evidence="16">Cytochrome P450</fullName>
    </recommendedName>
</protein>
<keyword evidence="15" id="KW-1185">Reference proteome</keyword>
<keyword evidence="7" id="KW-1133">Transmembrane helix</keyword>
<dbReference type="EMBL" id="JBBNAE010000001">
    <property type="protein sequence ID" value="KAK9155496.1"/>
    <property type="molecule type" value="Genomic_DNA"/>
</dbReference>
<evidence type="ECO:0000256" key="4">
    <source>
        <dbReference type="ARBA" id="ARBA00022617"/>
    </source>
</evidence>
<feature type="binding site" description="axial binding residue" evidence="12">
    <location>
        <position position="87"/>
    </location>
    <ligand>
        <name>heme</name>
        <dbReference type="ChEBI" id="CHEBI:30413"/>
    </ligand>
    <ligandPart>
        <name>Fe</name>
        <dbReference type="ChEBI" id="CHEBI:18248"/>
    </ligandPart>
</feature>
<keyword evidence="9 12" id="KW-0408">Iron</keyword>
<dbReference type="InterPro" id="IPR017972">
    <property type="entry name" value="Cyt_P450_CS"/>
</dbReference>
<dbReference type="PROSITE" id="PS00086">
    <property type="entry name" value="CYTOCHROME_P450"/>
    <property type="match status" value="1"/>
</dbReference>
<evidence type="ECO:0000313" key="15">
    <source>
        <dbReference type="Proteomes" id="UP001417504"/>
    </source>
</evidence>
<reference evidence="14 15" key="1">
    <citation type="submission" date="2024-01" db="EMBL/GenBank/DDBJ databases">
        <title>Genome assemblies of Stephania.</title>
        <authorList>
            <person name="Yang L."/>
        </authorList>
    </citation>
    <scope>NUCLEOTIDE SEQUENCE [LARGE SCALE GENOMIC DNA]</scope>
    <source>
        <strain evidence="14">QJT</strain>
        <tissue evidence="14">Leaf</tissue>
    </source>
</reference>
<comment type="similarity">
    <text evidence="3 13">Belongs to the cytochrome P450 family.</text>
</comment>
<dbReference type="PRINTS" id="PR00463">
    <property type="entry name" value="EP450I"/>
</dbReference>
<evidence type="ECO:0000256" key="9">
    <source>
        <dbReference type="ARBA" id="ARBA00023004"/>
    </source>
</evidence>
<evidence type="ECO:0000256" key="12">
    <source>
        <dbReference type="PIRSR" id="PIRSR602401-1"/>
    </source>
</evidence>
<evidence type="ECO:0000256" key="2">
    <source>
        <dbReference type="ARBA" id="ARBA00004167"/>
    </source>
</evidence>
<keyword evidence="8 13" id="KW-0560">Oxidoreductase</keyword>
<dbReference type="GO" id="GO:0005506">
    <property type="term" value="F:iron ion binding"/>
    <property type="evidence" value="ECO:0007669"/>
    <property type="project" value="InterPro"/>
</dbReference>
<dbReference type="GO" id="GO:0020037">
    <property type="term" value="F:heme binding"/>
    <property type="evidence" value="ECO:0007669"/>
    <property type="project" value="InterPro"/>
</dbReference>